<dbReference type="AlphaFoldDB" id="A0A2U1PRA8"/>
<proteinExistence type="predicted"/>
<comment type="caution">
    <text evidence="1">The sequence shown here is derived from an EMBL/GenBank/DDBJ whole genome shotgun (WGS) entry which is preliminary data.</text>
</comment>
<evidence type="ECO:0000313" key="2">
    <source>
        <dbReference type="Proteomes" id="UP000245207"/>
    </source>
</evidence>
<dbReference type="Gene3D" id="3.80.10.10">
    <property type="entry name" value="Ribonuclease Inhibitor"/>
    <property type="match status" value="1"/>
</dbReference>
<dbReference type="STRING" id="35608.A0A2U1PRA8"/>
<accession>A0A2U1PRA8</accession>
<dbReference type="SUPFAM" id="SSF52047">
    <property type="entry name" value="RNI-like"/>
    <property type="match status" value="1"/>
</dbReference>
<evidence type="ECO:0000313" key="1">
    <source>
        <dbReference type="EMBL" id="PWA88274.1"/>
    </source>
</evidence>
<dbReference type="Proteomes" id="UP000245207">
    <property type="component" value="Unassembled WGS sequence"/>
</dbReference>
<reference evidence="1 2" key="1">
    <citation type="journal article" date="2018" name="Mol. Plant">
        <title>The genome of Artemisia annua provides insight into the evolution of Asteraceae family and artemisinin biosynthesis.</title>
        <authorList>
            <person name="Shen Q."/>
            <person name="Zhang L."/>
            <person name="Liao Z."/>
            <person name="Wang S."/>
            <person name="Yan T."/>
            <person name="Shi P."/>
            <person name="Liu M."/>
            <person name="Fu X."/>
            <person name="Pan Q."/>
            <person name="Wang Y."/>
            <person name="Lv Z."/>
            <person name="Lu X."/>
            <person name="Zhang F."/>
            <person name="Jiang W."/>
            <person name="Ma Y."/>
            <person name="Chen M."/>
            <person name="Hao X."/>
            <person name="Li L."/>
            <person name="Tang Y."/>
            <person name="Lv G."/>
            <person name="Zhou Y."/>
            <person name="Sun X."/>
            <person name="Brodelius P.E."/>
            <person name="Rose J.K.C."/>
            <person name="Tang K."/>
        </authorList>
    </citation>
    <scope>NUCLEOTIDE SEQUENCE [LARGE SCALE GENOMIC DNA]</scope>
    <source>
        <strain evidence="2">cv. Huhao1</strain>
        <tissue evidence="1">Leaf</tissue>
    </source>
</reference>
<organism evidence="1 2">
    <name type="scientific">Artemisia annua</name>
    <name type="common">Sweet wormwood</name>
    <dbReference type="NCBI Taxonomy" id="35608"/>
    <lineage>
        <taxon>Eukaryota</taxon>
        <taxon>Viridiplantae</taxon>
        <taxon>Streptophyta</taxon>
        <taxon>Embryophyta</taxon>
        <taxon>Tracheophyta</taxon>
        <taxon>Spermatophyta</taxon>
        <taxon>Magnoliopsida</taxon>
        <taxon>eudicotyledons</taxon>
        <taxon>Gunneridae</taxon>
        <taxon>Pentapetalae</taxon>
        <taxon>asterids</taxon>
        <taxon>campanulids</taxon>
        <taxon>Asterales</taxon>
        <taxon>Asteraceae</taxon>
        <taxon>Asteroideae</taxon>
        <taxon>Anthemideae</taxon>
        <taxon>Artemisiinae</taxon>
        <taxon>Artemisia</taxon>
    </lineage>
</organism>
<dbReference type="PANTHER" id="PTHR13318">
    <property type="entry name" value="PARTNER OF PAIRED, ISOFORM B-RELATED"/>
    <property type="match status" value="1"/>
</dbReference>
<dbReference type="OrthoDB" id="550575at2759"/>
<gene>
    <name evidence="1" type="ORF">CTI12_AA122590</name>
</gene>
<name>A0A2U1PRA8_ARTAN</name>
<dbReference type="GO" id="GO:0019005">
    <property type="term" value="C:SCF ubiquitin ligase complex"/>
    <property type="evidence" value="ECO:0007669"/>
    <property type="project" value="TreeGrafter"/>
</dbReference>
<keyword evidence="2" id="KW-1185">Reference proteome</keyword>
<dbReference type="EMBL" id="PKPP01000829">
    <property type="protein sequence ID" value="PWA88274.1"/>
    <property type="molecule type" value="Genomic_DNA"/>
</dbReference>
<sequence length="162" mass="18064">MKLVARSCPKLRRLILKLEQDLDIQENSERGEFDFDNDGLCALPNACIHLREVNLSRRSHIGDTGVVPLGSSLITDLGLEYLANGVVINCFDCLAQCGVNVTNSGILALSKFPNIEFLDLSWLINASYNYEGLRAFVDHPTLEDLLAFKCHNLTWEDVKLVA</sequence>
<dbReference type="InterPro" id="IPR032675">
    <property type="entry name" value="LRR_dom_sf"/>
</dbReference>
<dbReference type="GO" id="GO:0031146">
    <property type="term" value="P:SCF-dependent proteasomal ubiquitin-dependent protein catabolic process"/>
    <property type="evidence" value="ECO:0007669"/>
    <property type="project" value="TreeGrafter"/>
</dbReference>
<protein>
    <submittedName>
        <fullName evidence="1">Leucine-rich repeat, cysteine-containing subtype</fullName>
    </submittedName>
</protein>